<organism evidence="2 3">
    <name type="scientific">Leucobacter albus</name>
    <dbReference type="NCBI Taxonomy" id="272210"/>
    <lineage>
        <taxon>Bacteria</taxon>
        <taxon>Bacillati</taxon>
        <taxon>Actinomycetota</taxon>
        <taxon>Actinomycetes</taxon>
        <taxon>Micrococcales</taxon>
        <taxon>Microbacteriaceae</taxon>
        <taxon>Leucobacter</taxon>
    </lineage>
</organism>
<dbReference type="PROSITE" id="PS50995">
    <property type="entry name" value="HTH_MARR_2"/>
    <property type="match status" value="1"/>
</dbReference>
<keyword evidence="3" id="KW-1185">Reference proteome</keyword>
<dbReference type="Pfam" id="PF01047">
    <property type="entry name" value="MarR"/>
    <property type="match status" value="1"/>
</dbReference>
<name>A0ABW3TSS9_9MICO</name>
<evidence type="ECO:0000259" key="1">
    <source>
        <dbReference type="PROSITE" id="PS50995"/>
    </source>
</evidence>
<evidence type="ECO:0000313" key="3">
    <source>
        <dbReference type="Proteomes" id="UP001597181"/>
    </source>
</evidence>
<accession>A0ABW3TSS9</accession>
<comment type="caution">
    <text evidence="2">The sequence shown here is derived from an EMBL/GenBank/DDBJ whole genome shotgun (WGS) entry which is preliminary data.</text>
</comment>
<gene>
    <name evidence="2" type="ORF">ACFQ3U_15860</name>
</gene>
<dbReference type="InterPro" id="IPR039422">
    <property type="entry name" value="MarR/SlyA-like"/>
</dbReference>
<protein>
    <submittedName>
        <fullName evidence="2">MarR family winged helix-turn-helix transcriptional regulator</fullName>
    </submittedName>
</protein>
<dbReference type="InterPro" id="IPR000835">
    <property type="entry name" value="HTH_MarR-typ"/>
</dbReference>
<dbReference type="PANTHER" id="PTHR33164">
    <property type="entry name" value="TRANSCRIPTIONAL REGULATOR, MARR FAMILY"/>
    <property type="match status" value="1"/>
</dbReference>
<dbReference type="RefSeq" id="WP_343960313.1">
    <property type="nucleotide sequence ID" value="NZ_BAAAKZ010000007.1"/>
</dbReference>
<feature type="domain" description="HTH marR-type" evidence="1">
    <location>
        <begin position="9"/>
        <end position="147"/>
    </location>
</feature>
<reference evidence="3" key="1">
    <citation type="journal article" date="2019" name="Int. J. Syst. Evol. Microbiol.">
        <title>The Global Catalogue of Microorganisms (GCM) 10K type strain sequencing project: providing services to taxonomists for standard genome sequencing and annotation.</title>
        <authorList>
            <consortium name="The Broad Institute Genomics Platform"/>
            <consortium name="The Broad Institute Genome Sequencing Center for Infectious Disease"/>
            <person name="Wu L."/>
            <person name="Ma J."/>
        </authorList>
    </citation>
    <scope>NUCLEOTIDE SEQUENCE [LARGE SCALE GENOMIC DNA]</scope>
    <source>
        <strain evidence="3">CCUG 50213</strain>
    </source>
</reference>
<dbReference type="InterPro" id="IPR036388">
    <property type="entry name" value="WH-like_DNA-bd_sf"/>
</dbReference>
<dbReference type="SMART" id="SM00347">
    <property type="entry name" value="HTH_MARR"/>
    <property type="match status" value="1"/>
</dbReference>
<dbReference type="PANTHER" id="PTHR33164:SF99">
    <property type="entry name" value="MARR FAMILY REGULATORY PROTEIN"/>
    <property type="match status" value="1"/>
</dbReference>
<dbReference type="SUPFAM" id="SSF46785">
    <property type="entry name" value="Winged helix' DNA-binding domain"/>
    <property type="match status" value="1"/>
</dbReference>
<proteinExistence type="predicted"/>
<dbReference type="EMBL" id="JBHTLY010000012">
    <property type="protein sequence ID" value="MFD1203369.1"/>
    <property type="molecule type" value="Genomic_DNA"/>
</dbReference>
<sequence length="164" mass="17189">MSLPLSPAESVAVARLHALLELLPAALDKRLGVGGVTAFEHTLLDALSHRGQEPMRLSELARQTNATLPRTSRVATGLEKRGLITRSTCPEDGRATNAALTSLGTDTHARSRVLYANAVRELVFAGLEQLPGGGIAQLTALSSAVLANLDPEHPAGPTESSNAR</sequence>
<dbReference type="InterPro" id="IPR036390">
    <property type="entry name" value="WH_DNA-bd_sf"/>
</dbReference>
<dbReference type="Gene3D" id="1.10.10.10">
    <property type="entry name" value="Winged helix-like DNA-binding domain superfamily/Winged helix DNA-binding domain"/>
    <property type="match status" value="1"/>
</dbReference>
<dbReference type="Proteomes" id="UP001597181">
    <property type="component" value="Unassembled WGS sequence"/>
</dbReference>
<evidence type="ECO:0000313" key="2">
    <source>
        <dbReference type="EMBL" id="MFD1203369.1"/>
    </source>
</evidence>